<name>A0ABT4XMT2_9RHOB</name>
<dbReference type="PANTHER" id="PTHR43356:SF3">
    <property type="entry name" value="PHOSPHATE ACETYLTRANSFERASE"/>
    <property type="match status" value="1"/>
</dbReference>
<feature type="domain" description="Phosphate acetyl/butaryl transferase" evidence="9">
    <location>
        <begin position="26"/>
        <end position="347"/>
    </location>
</feature>
<dbReference type="InterPro" id="IPR042113">
    <property type="entry name" value="P_AcTrfase_dom1"/>
</dbReference>
<dbReference type="InterPro" id="IPR002505">
    <property type="entry name" value="PTA_PTB"/>
</dbReference>
<organism evidence="10 11">
    <name type="scientific">Thalassococcus lentus</name>
    <dbReference type="NCBI Taxonomy" id="1210524"/>
    <lineage>
        <taxon>Bacteria</taxon>
        <taxon>Pseudomonadati</taxon>
        <taxon>Pseudomonadota</taxon>
        <taxon>Alphaproteobacteria</taxon>
        <taxon>Rhodobacterales</taxon>
        <taxon>Roseobacteraceae</taxon>
        <taxon>Thalassococcus</taxon>
    </lineage>
</organism>
<keyword evidence="7 10" id="KW-0012">Acyltransferase</keyword>
<reference evidence="10 11" key="1">
    <citation type="submission" date="2023-01" db="EMBL/GenBank/DDBJ databases">
        <title>Thalassococcus onchidii sp. nov., isolated from a marine invertebrate from the South China Sea.</title>
        <authorList>
            <person name="Xu S."/>
            <person name="Liu Z."/>
            <person name="Xu Y."/>
        </authorList>
    </citation>
    <scope>NUCLEOTIDE SEQUENCE [LARGE SCALE GENOMIC DNA]</scope>
    <source>
        <strain evidence="10 11">KCTC 32084</strain>
    </source>
</reference>
<sequence>MSQGSENLTLPGTILGSVRSLPPLARLLDRAASNRQRIAFAEGEDPRIVAGALAAVEADAADVLLVGKTEAVQAQLASFGATENQHISIHDPASSPLSEPLAQLFTDLRQHKGMTIERARDAVQQPLFFAALLLRAGHADGTVGGAVATTSDTVRAALQVIGKAPEAKLVSSFFLMCPPQGHSIGQEAMVFSDCGMVIAPDAAELASIAQQAAQSFKSLADAEPKVAMLSFSTKGSASHEAVTKVSEATEILRTQAPALAVDGELQLDAALVPSVAASKAPGSPLEGAANVLIFPSLEAGNIAYKTAQRFGGVTAIGPVLQGLSAPANDLSRGCTAEDVLAIIAVTAVQALDRGRE</sequence>
<evidence type="ECO:0000256" key="3">
    <source>
        <dbReference type="ARBA" id="ARBA00005656"/>
    </source>
</evidence>
<evidence type="ECO:0000256" key="4">
    <source>
        <dbReference type="ARBA" id="ARBA00012707"/>
    </source>
</evidence>
<dbReference type="PIRSF" id="PIRSF000428">
    <property type="entry name" value="P_Ac_trans"/>
    <property type="match status" value="1"/>
</dbReference>
<dbReference type="EMBL" id="JAQIOY010000001">
    <property type="protein sequence ID" value="MDA7423244.1"/>
    <property type="molecule type" value="Genomic_DNA"/>
</dbReference>
<dbReference type="InterPro" id="IPR012147">
    <property type="entry name" value="P_Ac_Bu_trans"/>
</dbReference>
<dbReference type="SUPFAM" id="SSF53659">
    <property type="entry name" value="Isocitrate/Isopropylmalate dehydrogenase-like"/>
    <property type="match status" value="1"/>
</dbReference>
<dbReference type="Pfam" id="PF01515">
    <property type="entry name" value="PTA_PTB"/>
    <property type="match status" value="1"/>
</dbReference>
<dbReference type="RefSeq" id="WP_271430608.1">
    <property type="nucleotide sequence ID" value="NZ_JAQIOY010000001.1"/>
</dbReference>
<dbReference type="NCBIfam" id="TIGR00651">
    <property type="entry name" value="pta"/>
    <property type="match status" value="1"/>
</dbReference>
<dbReference type="NCBIfam" id="NF007233">
    <property type="entry name" value="PRK09653.1"/>
    <property type="match status" value="1"/>
</dbReference>
<evidence type="ECO:0000259" key="9">
    <source>
        <dbReference type="Pfam" id="PF01515"/>
    </source>
</evidence>
<dbReference type="PANTHER" id="PTHR43356">
    <property type="entry name" value="PHOSPHATE ACETYLTRANSFERASE"/>
    <property type="match status" value="1"/>
</dbReference>
<gene>
    <name evidence="10" type="primary">pta</name>
    <name evidence="10" type="ORF">PFY00_00770</name>
</gene>
<evidence type="ECO:0000256" key="7">
    <source>
        <dbReference type="ARBA" id="ARBA00023315"/>
    </source>
</evidence>
<comment type="catalytic activity">
    <reaction evidence="1">
        <text>acetyl-CoA + phosphate = acetyl phosphate + CoA</text>
        <dbReference type="Rhea" id="RHEA:19521"/>
        <dbReference type="ChEBI" id="CHEBI:22191"/>
        <dbReference type="ChEBI" id="CHEBI:43474"/>
        <dbReference type="ChEBI" id="CHEBI:57287"/>
        <dbReference type="ChEBI" id="CHEBI:57288"/>
        <dbReference type="EC" id="2.3.1.8"/>
    </reaction>
</comment>
<dbReference type="InterPro" id="IPR042112">
    <property type="entry name" value="P_AcTrfase_dom2"/>
</dbReference>
<dbReference type="InterPro" id="IPR050500">
    <property type="entry name" value="Phos_Acetyltrans/Butyryltrans"/>
</dbReference>
<evidence type="ECO:0000256" key="5">
    <source>
        <dbReference type="ARBA" id="ARBA00021528"/>
    </source>
</evidence>
<accession>A0ABT4XMT2</accession>
<evidence type="ECO:0000313" key="11">
    <source>
        <dbReference type="Proteomes" id="UP001210720"/>
    </source>
</evidence>
<comment type="caution">
    <text evidence="10">The sequence shown here is derived from an EMBL/GenBank/DDBJ whole genome shotgun (WGS) entry which is preliminary data.</text>
</comment>
<dbReference type="InterPro" id="IPR004614">
    <property type="entry name" value="P_AcTrfase"/>
</dbReference>
<dbReference type="GO" id="GO:0008959">
    <property type="term" value="F:phosphate acetyltransferase activity"/>
    <property type="evidence" value="ECO:0007669"/>
    <property type="project" value="UniProtKB-EC"/>
</dbReference>
<dbReference type="EC" id="2.3.1.8" evidence="4"/>
<evidence type="ECO:0000256" key="8">
    <source>
        <dbReference type="ARBA" id="ARBA00031108"/>
    </source>
</evidence>
<evidence type="ECO:0000256" key="2">
    <source>
        <dbReference type="ARBA" id="ARBA00004989"/>
    </source>
</evidence>
<protein>
    <recommendedName>
        <fullName evidence="5">Phosphate acetyltransferase</fullName>
        <ecNumber evidence="4">2.3.1.8</ecNumber>
    </recommendedName>
    <alternativeName>
        <fullName evidence="8">Phosphotransacetylase</fullName>
    </alternativeName>
</protein>
<keyword evidence="11" id="KW-1185">Reference proteome</keyword>
<comment type="similarity">
    <text evidence="3">Belongs to the phosphate acetyltransferase and butyryltransferase family.</text>
</comment>
<comment type="pathway">
    <text evidence="2">Metabolic intermediate biosynthesis; acetyl-CoA biosynthesis; acetyl-CoA from acetate: step 2/2.</text>
</comment>
<dbReference type="Gene3D" id="3.40.50.10750">
    <property type="entry name" value="Isocitrate/Isopropylmalate dehydrogenase-like"/>
    <property type="match status" value="1"/>
</dbReference>
<proteinExistence type="inferred from homology"/>
<keyword evidence="6 10" id="KW-0808">Transferase</keyword>
<evidence type="ECO:0000256" key="6">
    <source>
        <dbReference type="ARBA" id="ARBA00022679"/>
    </source>
</evidence>
<dbReference type="Proteomes" id="UP001210720">
    <property type="component" value="Unassembled WGS sequence"/>
</dbReference>
<dbReference type="Gene3D" id="3.40.50.10950">
    <property type="match status" value="1"/>
</dbReference>
<evidence type="ECO:0000313" key="10">
    <source>
        <dbReference type="EMBL" id="MDA7423244.1"/>
    </source>
</evidence>
<evidence type="ECO:0000256" key="1">
    <source>
        <dbReference type="ARBA" id="ARBA00000705"/>
    </source>
</evidence>